<name>A0ACC5R034_9HYPH</name>
<evidence type="ECO:0000313" key="1">
    <source>
        <dbReference type="EMBL" id="MBK1866034.1"/>
    </source>
</evidence>
<keyword evidence="2" id="KW-1185">Reference proteome</keyword>
<sequence>MIRQSLIAYGAALAETKAALPEPKGSEVLLKVSSCGVCHSDLHLQDGHFDLGDGKRLDITSGRQLPFTLGHEIAGHVEKAGPDAGPLDPGSFYAVYPWCGCGQCEKCRKGQEQLCDTPRHLGITVDGGFASHVLVPHPRYLIDAHGIDRRLAGSYMCSGLTAYSAIRKAERFLPANGSVMIVGLGGLGMMGLEIARALTSARPYAADVVAGKRETALALGAVAAFDPTAPDARKLVLKQAGAMDVAIDFVGSEASLTFAQSVVGKGGAVIIVGLMGGRFSLPVPMFPLRELTLAGSYVGSLDEARALMALVREGRVRPIPVSERPLSEANAALGDLRAGGVTGRVILKP</sequence>
<comment type="caution">
    <text evidence="1">The sequence shown here is derived from an EMBL/GenBank/DDBJ whole genome shotgun (WGS) entry which is preliminary data.</text>
</comment>
<gene>
    <name evidence="1" type="ORF">JHL16_06685</name>
</gene>
<evidence type="ECO:0000313" key="2">
    <source>
        <dbReference type="Proteomes" id="UP000616151"/>
    </source>
</evidence>
<dbReference type="EMBL" id="JAENHL010000006">
    <property type="protein sequence ID" value="MBK1866034.1"/>
    <property type="molecule type" value="Genomic_DNA"/>
</dbReference>
<proteinExistence type="predicted"/>
<protein>
    <submittedName>
        <fullName evidence="1">Alcohol dehydrogenase catalytic domain-containing protein</fullName>
    </submittedName>
</protein>
<dbReference type="Proteomes" id="UP000616151">
    <property type="component" value="Unassembled WGS sequence"/>
</dbReference>
<accession>A0ACC5R034</accession>
<reference evidence="1" key="1">
    <citation type="submission" date="2021-01" db="EMBL/GenBank/DDBJ databases">
        <authorList>
            <person name="Sun Q."/>
        </authorList>
    </citation>
    <scope>NUCLEOTIDE SEQUENCE</scope>
    <source>
        <strain evidence="1">YIM B02566</strain>
    </source>
</reference>
<organism evidence="1 2">
    <name type="scientific">Taklimakanibacter albus</name>
    <dbReference type="NCBI Taxonomy" id="2800327"/>
    <lineage>
        <taxon>Bacteria</taxon>
        <taxon>Pseudomonadati</taxon>
        <taxon>Pseudomonadota</taxon>
        <taxon>Alphaproteobacteria</taxon>
        <taxon>Hyphomicrobiales</taxon>
        <taxon>Aestuariivirgaceae</taxon>
        <taxon>Taklimakanibacter</taxon>
    </lineage>
</organism>